<reference evidence="4 5" key="1">
    <citation type="submission" date="2020-11" db="EMBL/GenBank/DDBJ databases">
        <title>Fusibacter basophilias sp. nov.</title>
        <authorList>
            <person name="Qiu D."/>
        </authorList>
    </citation>
    <scope>NUCLEOTIDE SEQUENCE [LARGE SCALE GENOMIC DNA]</scope>
    <source>
        <strain evidence="4 5">Q10-2</strain>
    </source>
</reference>
<evidence type="ECO:0000313" key="5">
    <source>
        <dbReference type="Proteomes" id="UP000614200"/>
    </source>
</evidence>
<dbReference type="PANTHER" id="PTHR48081:SF8">
    <property type="entry name" value="ALPHA_BETA HYDROLASE FOLD-3 DOMAIN-CONTAINING PROTEIN-RELATED"/>
    <property type="match status" value="1"/>
</dbReference>
<evidence type="ECO:0000256" key="2">
    <source>
        <dbReference type="ARBA" id="ARBA00022801"/>
    </source>
</evidence>
<comment type="caution">
    <text evidence="4">The sequence shown here is derived from an EMBL/GenBank/DDBJ whole genome shotgun (WGS) entry which is preliminary data.</text>
</comment>
<dbReference type="SUPFAM" id="SSF53474">
    <property type="entry name" value="alpha/beta-Hydrolases"/>
    <property type="match status" value="1"/>
</dbReference>
<proteinExistence type="inferred from homology"/>
<dbReference type="RefSeq" id="WP_194699768.1">
    <property type="nucleotide sequence ID" value="NZ_JADKNH010000001.1"/>
</dbReference>
<evidence type="ECO:0000313" key="4">
    <source>
        <dbReference type="EMBL" id="MBF4691518.1"/>
    </source>
</evidence>
<comment type="similarity">
    <text evidence="1">Belongs to the 'GDXG' lipolytic enzyme family.</text>
</comment>
<dbReference type="GO" id="GO:0016787">
    <property type="term" value="F:hydrolase activity"/>
    <property type="evidence" value="ECO:0007669"/>
    <property type="project" value="UniProtKB-KW"/>
</dbReference>
<dbReference type="InterPro" id="IPR029058">
    <property type="entry name" value="AB_hydrolase_fold"/>
</dbReference>
<feature type="domain" description="Alpha/beta hydrolase fold-3" evidence="3">
    <location>
        <begin position="81"/>
        <end position="280"/>
    </location>
</feature>
<keyword evidence="2 4" id="KW-0378">Hydrolase</keyword>
<dbReference type="Gene3D" id="3.40.50.1820">
    <property type="entry name" value="alpha/beta hydrolase"/>
    <property type="match status" value="1"/>
</dbReference>
<dbReference type="InterPro" id="IPR013094">
    <property type="entry name" value="AB_hydrolase_3"/>
</dbReference>
<gene>
    <name evidence="4" type="ORF">ISU02_00230</name>
</gene>
<protein>
    <submittedName>
        <fullName evidence="4">Alpha/beta hydrolase</fullName>
    </submittedName>
</protein>
<organism evidence="4 5">
    <name type="scientific">Fusibacter ferrireducens</name>
    <dbReference type="NCBI Taxonomy" id="2785058"/>
    <lineage>
        <taxon>Bacteria</taxon>
        <taxon>Bacillati</taxon>
        <taxon>Bacillota</taxon>
        <taxon>Clostridia</taxon>
        <taxon>Eubacteriales</taxon>
        <taxon>Eubacteriales Family XII. Incertae Sedis</taxon>
        <taxon>Fusibacter</taxon>
    </lineage>
</organism>
<evidence type="ECO:0000259" key="3">
    <source>
        <dbReference type="Pfam" id="PF07859"/>
    </source>
</evidence>
<dbReference type="Proteomes" id="UP000614200">
    <property type="component" value="Unassembled WGS sequence"/>
</dbReference>
<dbReference type="PANTHER" id="PTHR48081">
    <property type="entry name" value="AB HYDROLASE SUPERFAMILY PROTEIN C4A8.06C"/>
    <property type="match status" value="1"/>
</dbReference>
<dbReference type="EMBL" id="JADKNH010000001">
    <property type="protein sequence ID" value="MBF4691518.1"/>
    <property type="molecule type" value="Genomic_DNA"/>
</dbReference>
<dbReference type="PROSITE" id="PS01173">
    <property type="entry name" value="LIPASE_GDXG_HIS"/>
    <property type="match status" value="1"/>
</dbReference>
<dbReference type="InterPro" id="IPR002168">
    <property type="entry name" value="Lipase_GDXG_HIS_AS"/>
</dbReference>
<name>A0ABR9ZN26_9FIRM</name>
<evidence type="ECO:0000256" key="1">
    <source>
        <dbReference type="ARBA" id="ARBA00010515"/>
    </source>
</evidence>
<keyword evidence="5" id="KW-1185">Reference proteome</keyword>
<accession>A0ABR9ZN26</accession>
<dbReference type="Pfam" id="PF07859">
    <property type="entry name" value="Abhydrolase_3"/>
    <property type="match status" value="1"/>
</dbReference>
<sequence length="306" mass="34273">MQSMRSRVVIWLLQHRHLFKLKLKPDEITEDFSVEKFREGIESATKRMEKPLQDVQIEAASIHGMNGEWIIPKHSKSDKAILYIHGGGFISGSCSSHRMHVTRFAKGSNVKALIFDYRLAPEHPHPAALDDSVSAYKWLLDQGYNSKNIVIMGESAGGTLTLSTLLALKSMHLELPKSAISISPVTDLSCSANSFIINAKKDIAPMNSWRVWTNYYVNEHDIKDPLLSPLYGDLVGLPPIYLTIGTHEIHFDDTLNFAKKAEASGVDVTLKEWQGMVHAFPILSPLFPEAQSAHESICDFVRHSLE</sequence>
<dbReference type="InterPro" id="IPR050300">
    <property type="entry name" value="GDXG_lipolytic_enzyme"/>
</dbReference>